<evidence type="ECO:0000313" key="4">
    <source>
        <dbReference type="Proteomes" id="UP000054248"/>
    </source>
</evidence>
<keyword evidence="2" id="KW-0732">Signal</keyword>
<dbReference type="HOGENOM" id="CLU_943957_0_0_1"/>
<sequence>MTGQRSLLLSLVVALFVSISSVWAKNVTVPADDTRLVFTNQTSTWQGGWQFNNTGLCGSEGGIVQTFTKDDTVSLQFNGTAVYVVFAEYDMAAVTNVTIDGVQANVTAQNSSLVLTSNDCQTRTLYAVDMVNANHTVTVAYAGVGGGFGRTVLNKFVFDDGAESPAADPTATRLPVTILDTGASPYYHPTATPTATSSPSSGGGFDCGTGCKASSIGGIVGLIFTAIFMYWLWKCCCCGGSRDTVTETVYVQRPASPKPQPIIVYAATLEVQQTHVQVQAVDRNSAVITSPPAYAPPPAREQTNYR</sequence>
<keyword evidence="1" id="KW-0472">Membrane</keyword>
<keyword evidence="1" id="KW-1133">Transmembrane helix</keyword>
<accession>A0A0C3QMA2</accession>
<proteinExistence type="predicted"/>
<reference evidence="3 4" key="1">
    <citation type="submission" date="2014-04" db="EMBL/GenBank/DDBJ databases">
        <authorList>
            <consortium name="DOE Joint Genome Institute"/>
            <person name="Kuo A."/>
            <person name="Girlanda M."/>
            <person name="Perotto S."/>
            <person name="Kohler A."/>
            <person name="Nagy L.G."/>
            <person name="Floudas D."/>
            <person name="Copeland A."/>
            <person name="Barry K.W."/>
            <person name="Cichocki N."/>
            <person name="Veneault-Fourrey C."/>
            <person name="LaButti K."/>
            <person name="Lindquist E.A."/>
            <person name="Lipzen A."/>
            <person name="Lundell T."/>
            <person name="Morin E."/>
            <person name="Murat C."/>
            <person name="Sun H."/>
            <person name="Tunlid A."/>
            <person name="Henrissat B."/>
            <person name="Grigoriev I.V."/>
            <person name="Hibbett D.S."/>
            <person name="Martin F."/>
            <person name="Nordberg H.P."/>
            <person name="Cantor M.N."/>
            <person name="Hua S.X."/>
        </authorList>
    </citation>
    <scope>NUCLEOTIDE SEQUENCE [LARGE SCALE GENOMIC DNA]</scope>
    <source>
        <strain evidence="3 4">MUT 4182</strain>
    </source>
</reference>
<dbReference type="EMBL" id="KN822945">
    <property type="protein sequence ID" value="KIO34060.1"/>
    <property type="molecule type" value="Genomic_DNA"/>
</dbReference>
<keyword evidence="4" id="KW-1185">Reference proteome</keyword>
<evidence type="ECO:0000256" key="2">
    <source>
        <dbReference type="SAM" id="SignalP"/>
    </source>
</evidence>
<dbReference type="Proteomes" id="UP000054248">
    <property type="component" value="Unassembled WGS sequence"/>
</dbReference>
<feature type="chain" id="PRO_5002168489" evidence="2">
    <location>
        <begin position="25"/>
        <end position="306"/>
    </location>
</feature>
<protein>
    <submittedName>
        <fullName evidence="3">Uncharacterized protein</fullName>
    </submittedName>
</protein>
<dbReference type="Gene3D" id="2.60.120.260">
    <property type="entry name" value="Galactose-binding domain-like"/>
    <property type="match status" value="1"/>
</dbReference>
<dbReference type="OrthoDB" id="2758521at2759"/>
<evidence type="ECO:0000313" key="3">
    <source>
        <dbReference type="EMBL" id="KIO34060.1"/>
    </source>
</evidence>
<feature type="transmembrane region" description="Helical" evidence="1">
    <location>
        <begin position="215"/>
        <end position="233"/>
    </location>
</feature>
<feature type="signal peptide" evidence="2">
    <location>
        <begin position="1"/>
        <end position="24"/>
    </location>
</feature>
<organism evidence="3 4">
    <name type="scientific">Tulasnella calospora MUT 4182</name>
    <dbReference type="NCBI Taxonomy" id="1051891"/>
    <lineage>
        <taxon>Eukaryota</taxon>
        <taxon>Fungi</taxon>
        <taxon>Dikarya</taxon>
        <taxon>Basidiomycota</taxon>
        <taxon>Agaricomycotina</taxon>
        <taxon>Agaricomycetes</taxon>
        <taxon>Cantharellales</taxon>
        <taxon>Tulasnellaceae</taxon>
        <taxon>Tulasnella</taxon>
    </lineage>
</organism>
<evidence type="ECO:0000256" key="1">
    <source>
        <dbReference type="SAM" id="Phobius"/>
    </source>
</evidence>
<gene>
    <name evidence="3" type="ORF">M407DRAFT_17312</name>
</gene>
<name>A0A0C3QMA2_9AGAM</name>
<reference evidence="4" key="2">
    <citation type="submission" date="2015-01" db="EMBL/GenBank/DDBJ databases">
        <title>Evolutionary Origins and Diversification of the Mycorrhizal Mutualists.</title>
        <authorList>
            <consortium name="DOE Joint Genome Institute"/>
            <consortium name="Mycorrhizal Genomics Consortium"/>
            <person name="Kohler A."/>
            <person name="Kuo A."/>
            <person name="Nagy L.G."/>
            <person name="Floudas D."/>
            <person name="Copeland A."/>
            <person name="Barry K.W."/>
            <person name="Cichocki N."/>
            <person name="Veneault-Fourrey C."/>
            <person name="LaButti K."/>
            <person name="Lindquist E.A."/>
            <person name="Lipzen A."/>
            <person name="Lundell T."/>
            <person name="Morin E."/>
            <person name="Murat C."/>
            <person name="Riley R."/>
            <person name="Ohm R."/>
            <person name="Sun H."/>
            <person name="Tunlid A."/>
            <person name="Henrissat B."/>
            <person name="Grigoriev I.V."/>
            <person name="Hibbett D.S."/>
            <person name="Martin F."/>
        </authorList>
    </citation>
    <scope>NUCLEOTIDE SEQUENCE [LARGE SCALE GENOMIC DNA]</scope>
    <source>
        <strain evidence="4">MUT 4182</strain>
    </source>
</reference>
<keyword evidence="1" id="KW-0812">Transmembrane</keyword>
<dbReference type="AlphaFoldDB" id="A0A0C3QMA2"/>